<evidence type="ECO:0000256" key="13">
    <source>
        <dbReference type="ARBA" id="ARBA00023136"/>
    </source>
</evidence>
<dbReference type="OrthoDB" id="9794626at2"/>
<evidence type="ECO:0000256" key="5">
    <source>
        <dbReference type="ARBA" id="ARBA00013200"/>
    </source>
</evidence>
<keyword evidence="7 19" id="KW-1003">Cell membrane</keyword>
<evidence type="ECO:0000256" key="9">
    <source>
        <dbReference type="ARBA" id="ARBA00022679"/>
    </source>
</evidence>
<evidence type="ECO:0000256" key="15">
    <source>
        <dbReference type="ARBA" id="ARBA00032605"/>
    </source>
</evidence>
<feature type="transmembrane region" description="Helical" evidence="19">
    <location>
        <begin position="138"/>
        <end position="160"/>
    </location>
</feature>
<dbReference type="AlphaFoldDB" id="A0A1E8EZW5"/>
<evidence type="ECO:0000256" key="4">
    <source>
        <dbReference type="ARBA" id="ARBA00010561"/>
    </source>
</evidence>
<comment type="similarity">
    <text evidence="4 19">Belongs to the CobS family.</text>
</comment>
<keyword evidence="12 19" id="KW-1133">Transmembrane helix</keyword>
<accession>A0A1E8EZW5</accession>
<comment type="pathway">
    <text evidence="3 19">Cofactor biosynthesis; adenosylcobalamin biosynthesis; adenosylcobalamin from cob(II)yrinate a,c-diamide: step 7/7.</text>
</comment>
<evidence type="ECO:0000313" key="20">
    <source>
        <dbReference type="EMBL" id="OFI06677.1"/>
    </source>
</evidence>
<evidence type="ECO:0000256" key="3">
    <source>
        <dbReference type="ARBA" id="ARBA00004663"/>
    </source>
</evidence>
<protein>
    <recommendedName>
        <fullName evidence="6 19">Adenosylcobinamide-GDP ribazoletransferase</fullName>
        <ecNumber evidence="5 19">2.7.8.26</ecNumber>
    </recommendedName>
    <alternativeName>
        <fullName evidence="16 19">Cobalamin synthase</fullName>
    </alternativeName>
    <alternativeName>
        <fullName evidence="15 19">Cobalamin-5'-phosphate synthase</fullName>
    </alternativeName>
</protein>
<evidence type="ECO:0000256" key="12">
    <source>
        <dbReference type="ARBA" id="ARBA00022989"/>
    </source>
</evidence>
<evidence type="ECO:0000256" key="16">
    <source>
        <dbReference type="ARBA" id="ARBA00032853"/>
    </source>
</evidence>
<dbReference type="EC" id="2.7.8.26" evidence="5 19"/>
<feature type="transmembrane region" description="Helical" evidence="19">
    <location>
        <begin position="110"/>
        <end position="126"/>
    </location>
</feature>
<dbReference type="RefSeq" id="WP_070109787.1">
    <property type="nucleotide sequence ID" value="NZ_LZFO01000009.1"/>
</dbReference>
<comment type="function">
    <text evidence="14 19">Joins adenosylcobinamide-GDP and alpha-ribazole to generate adenosylcobalamin (Ado-cobalamin). Also synthesizes adenosylcobalamin 5'-phosphate from adenosylcobinamide-GDP and alpha-ribazole 5'-phosphate.</text>
</comment>
<keyword evidence="21" id="KW-1185">Reference proteome</keyword>
<dbReference type="InterPro" id="IPR003805">
    <property type="entry name" value="CobS"/>
</dbReference>
<reference evidence="20 21" key="1">
    <citation type="submission" date="2016-06" db="EMBL/GenBank/DDBJ databases">
        <title>Genome sequence of Clostridium acetireducens DSM 10703.</title>
        <authorList>
            <person name="Poehlein A."/>
            <person name="Fluechter S."/>
            <person name="Duerre P."/>
            <person name="Daniel R."/>
        </authorList>
    </citation>
    <scope>NUCLEOTIDE SEQUENCE [LARGE SCALE GENOMIC DNA]</scope>
    <source>
        <strain evidence="20 21">DSM 10703</strain>
    </source>
</reference>
<keyword evidence="11 19" id="KW-0460">Magnesium</keyword>
<keyword evidence="10 19" id="KW-0812">Transmembrane</keyword>
<proteinExistence type="inferred from homology"/>
<evidence type="ECO:0000256" key="11">
    <source>
        <dbReference type="ARBA" id="ARBA00022842"/>
    </source>
</evidence>
<dbReference type="HAMAP" id="MF_00719">
    <property type="entry name" value="CobS"/>
    <property type="match status" value="1"/>
</dbReference>
<dbReference type="NCBIfam" id="TIGR00317">
    <property type="entry name" value="cobS"/>
    <property type="match status" value="1"/>
</dbReference>
<dbReference type="EMBL" id="LZFO01000009">
    <property type="protein sequence ID" value="OFI06677.1"/>
    <property type="molecule type" value="Genomic_DNA"/>
</dbReference>
<sequence>MRKHFQNFLLMIQFMTRIPIKLELPCSQEDFKNGTAFFPLVGFTVGMIQWIVYIALMKILPPKIVMLFVVLIGILITGAFHIDGFGDTCDGFFACKGKDKVIEIMKDSRVGAFACIAIVFNILFKYECMVELLSSYDGFFIVGVPIIGRFSITILAALGVPAKESGTGNLFIRNIGKREFLISFITTIVLSSLFLGVVNTAIIIPLVFVVTFLFNRFCLHNIKGITGDSFGANNEIIEIFVLTVLLATAKVIL</sequence>
<organism evidence="20 21">
    <name type="scientific">Clostridium acetireducens DSM 10703</name>
    <dbReference type="NCBI Taxonomy" id="1121290"/>
    <lineage>
        <taxon>Bacteria</taxon>
        <taxon>Bacillati</taxon>
        <taxon>Bacillota</taxon>
        <taxon>Clostridia</taxon>
        <taxon>Eubacteriales</taxon>
        <taxon>Clostridiaceae</taxon>
        <taxon>Clostridium</taxon>
    </lineage>
</organism>
<feature type="transmembrane region" description="Helical" evidence="19">
    <location>
        <begin position="64"/>
        <end position="82"/>
    </location>
</feature>
<feature type="transmembrane region" description="Helical" evidence="19">
    <location>
        <begin position="37"/>
        <end position="57"/>
    </location>
</feature>
<dbReference type="GO" id="GO:0005886">
    <property type="term" value="C:plasma membrane"/>
    <property type="evidence" value="ECO:0007669"/>
    <property type="project" value="UniProtKB-SubCell"/>
</dbReference>
<evidence type="ECO:0000256" key="18">
    <source>
        <dbReference type="ARBA" id="ARBA00049504"/>
    </source>
</evidence>
<comment type="subcellular location">
    <subcellularLocation>
        <location evidence="2 19">Cell membrane</location>
        <topology evidence="2 19">Multi-pass membrane protein</topology>
    </subcellularLocation>
</comment>
<dbReference type="Pfam" id="PF02654">
    <property type="entry name" value="CobS"/>
    <property type="match status" value="1"/>
</dbReference>
<evidence type="ECO:0000256" key="8">
    <source>
        <dbReference type="ARBA" id="ARBA00022573"/>
    </source>
</evidence>
<evidence type="ECO:0000256" key="2">
    <source>
        <dbReference type="ARBA" id="ARBA00004651"/>
    </source>
</evidence>
<dbReference type="GO" id="GO:0008818">
    <property type="term" value="F:cobalamin 5'-phosphate synthase activity"/>
    <property type="evidence" value="ECO:0007669"/>
    <property type="project" value="UniProtKB-UniRule"/>
</dbReference>
<keyword evidence="8 19" id="KW-0169">Cobalamin biosynthesis</keyword>
<evidence type="ECO:0000256" key="14">
    <source>
        <dbReference type="ARBA" id="ARBA00025228"/>
    </source>
</evidence>
<feature type="transmembrane region" description="Helical" evidence="19">
    <location>
        <begin position="180"/>
        <end position="213"/>
    </location>
</feature>
<evidence type="ECO:0000256" key="17">
    <source>
        <dbReference type="ARBA" id="ARBA00048623"/>
    </source>
</evidence>
<name>A0A1E8EZW5_9CLOT</name>
<keyword evidence="9 19" id="KW-0808">Transferase</keyword>
<comment type="cofactor">
    <cofactor evidence="1 19">
        <name>Mg(2+)</name>
        <dbReference type="ChEBI" id="CHEBI:18420"/>
    </cofactor>
</comment>
<evidence type="ECO:0000256" key="6">
    <source>
        <dbReference type="ARBA" id="ARBA00015850"/>
    </source>
</evidence>
<evidence type="ECO:0000313" key="21">
    <source>
        <dbReference type="Proteomes" id="UP000175744"/>
    </source>
</evidence>
<evidence type="ECO:0000256" key="19">
    <source>
        <dbReference type="HAMAP-Rule" id="MF_00719"/>
    </source>
</evidence>
<evidence type="ECO:0000256" key="1">
    <source>
        <dbReference type="ARBA" id="ARBA00001946"/>
    </source>
</evidence>
<comment type="catalytic activity">
    <reaction evidence="17 19">
        <text>alpha-ribazole + adenosylcob(III)inamide-GDP = adenosylcob(III)alamin + GMP + H(+)</text>
        <dbReference type="Rhea" id="RHEA:16049"/>
        <dbReference type="ChEBI" id="CHEBI:10329"/>
        <dbReference type="ChEBI" id="CHEBI:15378"/>
        <dbReference type="ChEBI" id="CHEBI:18408"/>
        <dbReference type="ChEBI" id="CHEBI:58115"/>
        <dbReference type="ChEBI" id="CHEBI:60487"/>
        <dbReference type="EC" id="2.7.8.26"/>
    </reaction>
</comment>
<gene>
    <name evidence="19 20" type="primary">cobS</name>
    <name evidence="20" type="ORF">CLOACE_08320</name>
</gene>
<dbReference type="GO" id="GO:0009236">
    <property type="term" value="P:cobalamin biosynthetic process"/>
    <property type="evidence" value="ECO:0007669"/>
    <property type="project" value="UniProtKB-UniRule"/>
</dbReference>
<evidence type="ECO:0000256" key="7">
    <source>
        <dbReference type="ARBA" id="ARBA00022475"/>
    </source>
</evidence>
<dbReference type="UniPathway" id="UPA00148">
    <property type="reaction ID" value="UER00238"/>
</dbReference>
<dbReference type="Proteomes" id="UP000175744">
    <property type="component" value="Unassembled WGS sequence"/>
</dbReference>
<dbReference type="GO" id="GO:0051073">
    <property type="term" value="F:adenosylcobinamide-GDP ribazoletransferase activity"/>
    <property type="evidence" value="ECO:0007669"/>
    <property type="project" value="UniProtKB-UniRule"/>
</dbReference>
<comment type="caution">
    <text evidence="20">The sequence shown here is derived from an EMBL/GenBank/DDBJ whole genome shotgun (WGS) entry which is preliminary data.</text>
</comment>
<dbReference type="PATRIC" id="fig|1121290.3.peg.844"/>
<dbReference type="PANTHER" id="PTHR34148:SF1">
    <property type="entry name" value="ADENOSYLCOBINAMIDE-GDP RIBAZOLETRANSFERASE"/>
    <property type="match status" value="1"/>
</dbReference>
<dbReference type="STRING" id="1121290.CLAOCE_08320"/>
<dbReference type="PANTHER" id="PTHR34148">
    <property type="entry name" value="ADENOSYLCOBINAMIDE-GDP RIBAZOLETRANSFERASE"/>
    <property type="match status" value="1"/>
</dbReference>
<comment type="catalytic activity">
    <reaction evidence="18 19">
        <text>alpha-ribazole 5'-phosphate + adenosylcob(III)inamide-GDP = adenosylcob(III)alamin 5'-phosphate + GMP + H(+)</text>
        <dbReference type="Rhea" id="RHEA:23560"/>
        <dbReference type="ChEBI" id="CHEBI:15378"/>
        <dbReference type="ChEBI" id="CHEBI:57918"/>
        <dbReference type="ChEBI" id="CHEBI:58115"/>
        <dbReference type="ChEBI" id="CHEBI:60487"/>
        <dbReference type="ChEBI" id="CHEBI:60493"/>
        <dbReference type="EC" id="2.7.8.26"/>
    </reaction>
</comment>
<evidence type="ECO:0000256" key="10">
    <source>
        <dbReference type="ARBA" id="ARBA00022692"/>
    </source>
</evidence>
<keyword evidence="13 19" id="KW-0472">Membrane</keyword>